<organism evidence="2 3">
    <name type="scientific">Photorhabdus hindustanensis</name>
    <dbReference type="NCBI Taxonomy" id="2918802"/>
    <lineage>
        <taxon>Bacteria</taxon>
        <taxon>Pseudomonadati</taxon>
        <taxon>Pseudomonadota</taxon>
        <taxon>Gammaproteobacteria</taxon>
        <taxon>Enterobacterales</taxon>
        <taxon>Morganellaceae</taxon>
        <taxon>Photorhabdus</taxon>
    </lineage>
</organism>
<dbReference type="PANTHER" id="PTHR46825:SF9">
    <property type="entry name" value="BETA-LACTAMASE-RELATED DOMAIN-CONTAINING PROTEIN"/>
    <property type="match status" value="1"/>
</dbReference>
<dbReference type="InterPro" id="IPR012338">
    <property type="entry name" value="Beta-lactam/transpept-like"/>
</dbReference>
<dbReference type="RefSeq" id="WP_105396374.1">
    <property type="nucleotide sequence ID" value="NZ_CAWNTA010000121.1"/>
</dbReference>
<proteinExistence type="predicted"/>
<feature type="domain" description="Beta-lactamase-related" evidence="1">
    <location>
        <begin position="32"/>
        <end position="329"/>
    </location>
</feature>
<accession>A0A2S8PX91</accession>
<dbReference type="Gene3D" id="3.40.710.10">
    <property type="entry name" value="DD-peptidase/beta-lactamase superfamily"/>
    <property type="match status" value="1"/>
</dbReference>
<evidence type="ECO:0000313" key="3">
    <source>
        <dbReference type="Proteomes" id="UP000239550"/>
    </source>
</evidence>
<evidence type="ECO:0000259" key="1">
    <source>
        <dbReference type="Pfam" id="PF00144"/>
    </source>
</evidence>
<name>A0A2S8PX91_9GAMM</name>
<protein>
    <recommendedName>
        <fullName evidence="1">Beta-lactamase-related domain-containing protein</fullName>
    </recommendedName>
</protein>
<dbReference type="SUPFAM" id="SSF56601">
    <property type="entry name" value="beta-lactamase/transpeptidase-like"/>
    <property type="match status" value="1"/>
</dbReference>
<gene>
    <name evidence="2" type="ORF">C6H66_18705</name>
</gene>
<dbReference type="InterPro" id="IPR001466">
    <property type="entry name" value="Beta-lactam-related"/>
</dbReference>
<dbReference type="Pfam" id="PF00144">
    <property type="entry name" value="Beta-lactamase"/>
    <property type="match status" value="1"/>
</dbReference>
<sequence length="541" mass="61699">MMESTISKNKIKFLLKKIDELVNIENKKNGGALAVAVTHGDETIYKRYIGQASIEHAVAITPNTKFYMASVSKQFTAFCIALLEREGKINVKDKVGKYVDYFPAYFSDITIEHLIHHTSGLRDQFGLYNLAGKNSDFDHRHIDLVRKLAQRQRALNFTPGEYYLYNNTGYNLLAEIVRVVSGKSLREYAQENVFAPLKMKDTFFYDDITEIISDRAMGYVYNEALHQWRRNDLNDAVVGGSGLYSTVNDLCRWMRAFYSPSIVQELLPKLSRTLDLTNGDRNNYAYGLIISQREGQKIIRHGGSYGGFKSEICILPDAKLGIAITSATNAYAYKFIMQGLDTLFNAGMTEPDKQPCRTSDIDITGIFKGVDPFPYIITKEECYLLGNLFEKVNPIIFNADGTFQEEGGQIRFKPIIENDSIIALEQINENGNIFCLKKMIDKGDIDIHRLSGRYYNHETESIINIEASGDDLYIDAVILPGKKEALRWVYENSYFLPGTELIIDLELNSDTNEPRIYVNDGYCWKIEFVRFNLIDRVMNTN</sequence>
<dbReference type="EMBL" id="PUWT01000054">
    <property type="protein sequence ID" value="PQQ23634.1"/>
    <property type="molecule type" value="Genomic_DNA"/>
</dbReference>
<keyword evidence="3" id="KW-1185">Reference proteome</keyword>
<dbReference type="AlphaFoldDB" id="A0A2S8PX91"/>
<dbReference type="InterPro" id="IPR050491">
    <property type="entry name" value="AmpC-like"/>
</dbReference>
<comment type="caution">
    <text evidence="2">The sequence shown here is derived from an EMBL/GenBank/DDBJ whole genome shotgun (WGS) entry which is preliminary data.</text>
</comment>
<dbReference type="Proteomes" id="UP000239550">
    <property type="component" value="Unassembled WGS sequence"/>
</dbReference>
<evidence type="ECO:0000313" key="2">
    <source>
        <dbReference type="EMBL" id="PQQ23634.1"/>
    </source>
</evidence>
<reference evidence="2 3" key="1">
    <citation type="submission" date="2018-02" db="EMBL/GenBank/DDBJ databases">
        <title>Five New Genomes of Indian Photorhabdus Isolates TSA.</title>
        <authorList>
            <person name="Dubay B."/>
            <person name="Somvanshi V.S."/>
        </authorList>
    </citation>
    <scope>NUCLEOTIDE SEQUENCE [LARGE SCALE GENOMIC DNA]</scope>
    <source>
        <strain evidence="2 3">H1</strain>
    </source>
</reference>
<dbReference type="PANTHER" id="PTHR46825">
    <property type="entry name" value="D-ALANYL-D-ALANINE-CARBOXYPEPTIDASE/ENDOPEPTIDASE AMPH"/>
    <property type="match status" value="1"/>
</dbReference>